<accession>A0AAU9CY02</accession>
<reference evidence="3" key="1">
    <citation type="journal article" date="2024" name="Int. J. Syst. Evol. Microbiol.">
        <title>Methylomarinovum tepidoasis sp. nov., a moderately thermophilic methanotroph of the family Methylothermaceae isolated from a deep-sea hydrothermal field.</title>
        <authorList>
            <person name="Hirayama H."/>
            <person name="Takaki Y."/>
            <person name="Abe M."/>
            <person name="Miyazaki M."/>
            <person name="Uematsu K."/>
            <person name="Matsui Y."/>
            <person name="Takai K."/>
        </authorList>
    </citation>
    <scope>NUCLEOTIDE SEQUENCE [LARGE SCALE GENOMIC DNA]</scope>
    <source>
        <strain evidence="3">IT-9</strain>
    </source>
</reference>
<organism evidence="2 3">
    <name type="scientific">Methylomarinovum caldicuralii</name>
    <dbReference type="NCBI Taxonomy" id="438856"/>
    <lineage>
        <taxon>Bacteria</taxon>
        <taxon>Pseudomonadati</taxon>
        <taxon>Pseudomonadota</taxon>
        <taxon>Gammaproteobacteria</taxon>
        <taxon>Methylococcales</taxon>
        <taxon>Methylothermaceae</taxon>
        <taxon>Methylomarinovum</taxon>
    </lineage>
</organism>
<evidence type="ECO:0000313" key="3">
    <source>
        <dbReference type="Proteomes" id="UP001321825"/>
    </source>
</evidence>
<keyword evidence="3" id="KW-1185">Reference proteome</keyword>
<dbReference type="EMBL" id="AP024714">
    <property type="protein sequence ID" value="BCX82897.1"/>
    <property type="molecule type" value="Genomic_DNA"/>
</dbReference>
<name>A0AAU9CY02_9GAMM</name>
<keyword evidence="1" id="KW-0472">Membrane</keyword>
<feature type="transmembrane region" description="Helical" evidence="1">
    <location>
        <begin position="183"/>
        <end position="206"/>
    </location>
</feature>
<dbReference type="AlphaFoldDB" id="A0AAU9CY02"/>
<protein>
    <submittedName>
        <fullName evidence="2">Uncharacterized protein</fullName>
    </submittedName>
</protein>
<keyword evidence="1" id="KW-0812">Transmembrane</keyword>
<proteinExistence type="predicted"/>
<dbReference type="RefSeq" id="WP_317705281.1">
    <property type="nucleotide sequence ID" value="NZ_AP024714.1"/>
</dbReference>
<sequence length="219" mass="25036">MTQEADTRFDVILLDSPSVEMLMEKLNLSRQQAERLASKRLARRNIPLEEAKQVCAKLRALGLTCNYRPTLFSGAKLELVPLDERPAEEKFVCPACGHEQAVGDGTFHQCEKCGVVKEKWEKVQAEKLERERIKRALLRRHEEERRRCEEEAAWEEERRRREALEEEIRKQLGLPKFMHSRTALFSSASLILLGGVLAGAVGMMVYNNSGSEQPPPPPR</sequence>
<dbReference type="KEGG" id="mcau:MIT9_P2488"/>
<evidence type="ECO:0000313" key="2">
    <source>
        <dbReference type="EMBL" id="BCX82897.1"/>
    </source>
</evidence>
<gene>
    <name evidence="2" type="ORF">MIT9_P2488</name>
</gene>
<dbReference type="Proteomes" id="UP001321825">
    <property type="component" value="Chromosome"/>
</dbReference>
<keyword evidence="1" id="KW-1133">Transmembrane helix</keyword>
<evidence type="ECO:0000256" key="1">
    <source>
        <dbReference type="SAM" id="Phobius"/>
    </source>
</evidence>